<gene>
    <name evidence="1" type="ORF">SPPYR_1264</name>
</gene>
<name>A0A1Y5PYT5_9SPHN</name>
<evidence type="ECO:0000313" key="1">
    <source>
        <dbReference type="EMBL" id="SBV32384.1"/>
    </source>
</evidence>
<proteinExistence type="predicted"/>
<evidence type="ECO:0008006" key="2">
    <source>
        <dbReference type="Google" id="ProtNLM"/>
    </source>
</evidence>
<dbReference type="EMBL" id="LT598653">
    <property type="protein sequence ID" value="SBV32384.1"/>
    <property type="molecule type" value="Genomic_DNA"/>
</dbReference>
<accession>A0A1Y5PYT5</accession>
<sequence>MATRLIEHTAPFHVTADYRLARQELCVLRGVFAVFGHGSPCSDGQTSAILKRRWSILLALSYLIRIPLDLADARTAPRIGASLDVKRPSERRT</sequence>
<reference evidence="1" key="1">
    <citation type="submission" date="2016-03" db="EMBL/GenBank/DDBJ databases">
        <authorList>
            <person name="Ploux O."/>
        </authorList>
    </citation>
    <scope>NUCLEOTIDE SEQUENCE</scope>
    <source>
        <strain evidence="1">UC10</strain>
    </source>
</reference>
<dbReference type="AlphaFoldDB" id="A0A1Y5PYT5"/>
<protein>
    <recommendedName>
        <fullName evidence="2">Transposase</fullName>
    </recommendedName>
</protein>
<organism evidence="1">
    <name type="scientific">uncultured Sphingopyxis sp</name>
    <dbReference type="NCBI Taxonomy" id="310581"/>
    <lineage>
        <taxon>Bacteria</taxon>
        <taxon>Pseudomonadati</taxon>
        <taxon>Pseudomonadota</taxon>
        <taxon>Alphaproteobacteria</taxon>
        <taxon>Sphingomonadales</taxon>
        <taxon>Sphingomonadaceae</taxon>
        <taxon>Sphingopyxis</taxon>
        <taxon>environmental samples</taxon>
    </lineage>
</organism>
<dbReference type="KEGG" id="sphu:SPPYR_1264"/>